<reference evidence="1 2" key="1">
    <citation type="journal article" date="2021" name="Res Sq">
        <title>Streptomyces Pimoensis sp. nov., Isolated From the Taklimakan Desert in Xinjiang, China.</title>
        <authorList>
            <person name="Zhang P."/>
            <person name="Luo X."/>
            <person name="Luo X."/>
            <person name="Liu Z."/>
            <person name="Xia Z."/>
            <person name="Wan C."/>
            <person name="zhang L."/>
        </authorList>
    </citation>
    <scope>NUCLEOTIDE SEQUENCE [LARGE SCALE GENOMIC DNA]</scope>
    <source>
        <strain evidence="1 2">TRM75549</strain>
    </source>
</reference>
<protein>
    <submittedName>
        <fullName evidence="1">Uncharacterized protein</fullName>
    </submittedName>
</protein>
<gene>
    <name evidence="1" type="ORF">KYY02_19395</name>
</gene>
<dbReference type="Proteomes" id="UP001567537">
    <property type="component" value="Unassembled WGS sequence"/>
</dbReference>
<comment type="caution">
    <text evidence="1">The sequence shown here is derived from an EMBL/GenBank/DDBJ whole genome shotgun (WGS) entry which is preliminary data.</text>
</comment>
<keyword evidence="2" id="KW-1185">Reference proteome</keyword>
<proteinExistence type="predicted"/>
<name>A0ABV4J4M6_9ACTN</name>
<sequence length="57" mass="6319">MPKWALTATSRTGQKVNTITGAATDSVNVYSQDDLDRRLEAAKNDPRDLDVQVERLS</sequence>
<dbReference type="RefSeq" id="WP_371239654.1">
    <property type="nucleotide sequence ID" value="NZ_JAHWZY010000019.1"/>
</dbReference>
<accession>A0ABV4J4M6</accession>
<evidence type="ECO:0000313" key="2">
    <source>
        <dbReference type="Proteomes" id="UP001567537"/>
    </source>
</evidence>
<organism evidence="1 2">
    <name type="scientific">Streptomyces pimonensis</name>
    <dbReference type="NCBI Taxonomy" id="2860288"/>
    <lineage>
        <taxon>Bacteria</taxon>
        <taxon>Bacillati</taxon>
        <taxon>Actinomycetota</taxon>
        <taxon>Actinomycetes</taxon>
        <taxon>Kitasatosporales</taxon>
        <taxon>Streptomycetaceae</taxon>
        <taxon>Streptomyces</taxon>
    </lineage>
</organism>
<evidence type="ECO:0000313" key="1">
    <source>
        <dbReference type="EMBL" id="MEZ3180773.1"/>
    </source>
</evidence>
<dbReference type="EMBL" id="JAHWZY010000019">
    <property type="protein sequence ID" value="MEZ3180773.1"/>
    <property type="molecule type" value="Genomic_DNA"/>
</dbReference>